<evidence type="ECO:0000256" key="2">
    <source>
        <dbReference type="ARBA" id="ARBA00022490"/>
    </source>
</evidence>
<dbReference type="eggNOG" id="KOG2208">
    <property type="taxonomic scope" value="Eukaryota"/>
</dbReference>
<proteinExistence type="predicted"/>
<protein>
    <submittedName>
        <fullName evidence="9">Vigilin</fullName>
    </submittedName>
</protein>
<feature type="region of interest" description="Disordered" evidence="7">
    <location>
        <begin position="84"/>
        <end position="163"/>
    </location>
</feature>
<feature type="domain" description="K Homology" evidence="8">
    <location>
        <begin position="813"/>
        <end position="893"/>
    </location>
</feature>
<dbReference type="RefSeq" id="XP_013019589.1">
    <property type="nucleotide sequence ID" value="XM_013164135.1"/>
</dbReference>
<dbReference type="CDD" id="cd22449">
    <property type="entry name" value="KH-I_ScSCP160_rpt4"/>
    <property type="match status" value="1"/>
</dbReference>
<dbReference type="Pfam" id="PF00013">
    <property type="entry name" value="KH_1"/>
    <property type="match status" value="8"/>
</dbReference>
<evidence type="ECO:0000256" key="7">
    <source>
        <dbReference type="SAM" id="MobiDB-lite"/>
    </source>
</evidence>
<dbReference type="Proteomes" id="UP000016088">
    <property type="component" value="Unassembled WGS sequence"/>
</dbReference>
<dbReference type="GO" id="GO:0005783">
    <property type="term" value="C:endoplasmic reticulum"/>
    <property type="evidence" value="ECO:0007669"/>
    <property type="project" value="EnsemblFungi"/>
</dbReference>
<accession>S9R9Z3</accession>
<dbReference type="OMA" id="DHAGQQV"/>
<dbReference type="PROSITE" id="PS50084">
    <property type="entry name" value="KH_TYPE_1"/>
    <property type="match status" value="10"/>
</dbReference>
<keyword evidence="10" id="KW-1185">Reference proteome</keyword>
<evidence type="ECO:0000313" key="9">
    <source>
        <dbReference type="EMBL" id="EPX70959.1"/>
    </source>
</evidence>
<dbReference type="HOGENOM" id="CLU_003293_1_1_1"/>
<evidence type="ECO:0000256" key="4">
    <source>
        <dbReference type="ARBA" id="ARBA00022884"/>
    </source>
</evidence>
<feature type="domain" description="K Homology" evidence="8">
    <location>
        <begin position="580"/>
        <end position="655"/>
    </location>
</feature>
<evidence type="ECO:0000256" key="6">
    <source>
        <dbReference type="SAM" id="Coils"/>
    </source>
</evidence>
<dbReference type="InterPro" id="IPR036612">
    <property type="entry name" value="KH_dom_type_1_sf"/>
</dbReference>
<evidence type="ECO:0000256" key="3">
    <source>
        <dbReference type="ARBA" id="ARBA00022737"/>
    </source>
</evidence>
<keyword evidence="3" id="KW-0677">Repeat</keyword>
<dbReference type="Gene3D" id="3.30.1370.10">
    <property type="entry name" value="K Homology domain, type 1"/>
    <property type="match status" value="12"/>
</dbReference>
<feature type="domain" description="K Homology" evidence="8">
    <location>
        <begin position="421"/>
        <end position="489"/>
    </location>
</feature>
<feature type="domain" description="K Homology" evidence="8">
    <location>
        <begin position="1054"/>
        <end position="1124"/>
    </location>
</feature>
<feature type="domain" description="K Homology" evidence="8">
    <location>
        <begin position="898"/>
        <end position="967"/>
    </location>
</feature>
<dbReference type="GO" id="GO:0003729">
    <property type="term" value="F:mRNA binding"/>
    <property type="evidence" value="ECO:0007669"/>
    <property type="project" value="TreeGrafter"/>
</dbReference>
<dbReference type="CDD" id="cd22448">
    <property type="entry name" value="KH-I_ScSCP160_rpt3"/>
    <property type="match status" value="1"/>
</dbReference>
<dbReference type="EMBL" id="KE503208">
    <property type="protein sequence ID" value="EPX70959.1"/>
    <property type="molecule type" value="Genomic_DNA"/>
</dbReference>
<feature type="domain" description="K Homology" evidence="8">
    <location>
        <begin position="1125"/>
        <end position="1220"/>
    </location>
</feature>
<dbReference type="OrthoDB" id="10027144at2759"/>
<feature type="domain" description="K Homology" evidence="8">
    <location>
        <begin position="241"/>
        <end position="339"/>
    </location>
</feature>
<dbReference type="Pfam" id="PF24668">
    <property type="entry name" value="KH_Vigilin"/>
    <property type="match status" value="1"/>
</dbReference>
<evidence type="ECO:0000256" key="1">
    <source>
        <dbReference type="ARBA" id="ARBA00004496"/>
    </source>
</evidence>
<comment type="subcellular location">
    <subcellularLocation>
        <location evidence="1">Cytoplasm</location>
    </subcellularLocation>
</comment>
<feature type="domain" description="K Homology" evidence="8">
    <location>
        <begin position="746"/>
        <end position="809"/>
    </location>
</feature>
<gene>
    <name evidence="9" type="ORF">SOCG_01180</name>
</gene>
<dbReference type="InterPro" id="IPR004088">
    <property type="entry name" value="KH_dom_type_1"/>
</dbReference>
<feature type="domain" description="K Homology" evidence="8">
    <location>
        <begin position="1224"/>
        <end position="1291"/>
    </location>
</feature>
<dbReference type="SMART" id="SM00322">
    <property type="entry name" value="KH"/>
    <property type="match status" value="13"/>
</dbReference>
<feature type="domain" description="K Homology" evidence="8">
    <location>
        <begin position="663"/>
        <end position="737"/>
    </location>
</feature>
<feature type="domain" description="K Homology" evidence="8">
    <location>
        <begin position="343"/>
        <end position="416"/>
    </location>
</feature>
<dbReference type="SUPFAM" id="SSF54791">
    <property type="entry name" value="Eukaryotic type KH-domain (KH-domain type I)"/>
    <property type="match status" value="11"/>
</dbReference>
<dbReference type="VEuPathDB" id="FungiDB:SOCG_01180"/>
<dbReference type="InterPro" id="IPR054548">
    <property type="entry name" value="SCP160-like_KH"/>
</dbReference>
<feature type="coiled-coil region" evidence="6">
    <location>
        <begin position="1205"/>
        <end position="1232"/>
    </location>
</feature>
<reference evidence="9 10" key="1">
    <citation type="journal article" date="2011" name="Science">
        <title>Comparative functional genomics of the fission yeasts.</title>
        <authorList>
            <person name="Rhind N."/>
            <person name="Chen Z."/>
            <person name="Yassour M."/>
            <person name="Thompson D.A."/>
            <person name="Haas B.J."/>
            <person name="Habib N."/>
            <person name="Wapinski I."/>
            <person name="Roy S."/>
            <person name="Lin M.F."/>
            <person name="Heiman D.I."/>
            <person name="Young S.K."/>
            <person name="Furuya K."/>
            <person name="Guo Y."/>
            <person name="Pidoux A."/>
            <person name="Chen H.M."/>
            <person name="Robbertse B."/>
            <person name="Goldberg J.M."/>
            <person name="Aoki K."/>
            <person name="Bayne E.H."/>
            <person name="Berlin A.M."/>
            <person name="Desjardins C.A."/>
            <person name="Dobbs E."/>
            <person name="Dukaj L."/>
            <person name="Fan L."/>
            <person name="FitzGerald M.G."/>
            <person name="French C."/>
            <person name="Gujja S."/>
            <person name="Hansen K."/>
            <person name="Keifenheim D."/>
            <person name="Levin J.Z."/>
            <person name="Mosher R.A."/>
            <person name="Mueller C.A."/>
            <person name="Pfiffner J."/>
            <person name="Priest M."/>
            <person name="Russ C."/>
            <person name="Smialowska A."/>
            <person name="Swoboda P."/>
            <person name="Sykes S.M."/>
            <person name="Vaughn M."/>
            <person name="Vengrova S."/>
            <person name="Yoder R."/>
            <person name="Zeng Q."/>
            <person name="Allshire R."/>
            <person name="Baulcombe D."/>
            <person name="Birren B.W."/>
            <person name="Brown W."/>
            <person name="Ekwall K."/>
            <person name="Kellis M."/>
            <person name="Leatherwood J."/>
            <person name="Levin H."/>
            <person name="Margalit H."/>
            <person name="Martienssen R."/>
            <person name="Nieduszynski C.A."/>
            <person name="Spatafora J.W."/>
            <person name="Friedman N."/>
            <person name="Dalgaard J.Z."/>
            <person name="Baumann P."/>
            <person name="Niki H."/>
            <person name="Regev A."/>
            <person name="Nusbaum C."/>
        </authorList>
    </citation>
    <scope>NUCLEOTIDE SEQUENCE [LARGE SCALE GENOMIC DNA]</scope>
    <source>
        <strain evidence="10">yFS286</strain>
    </source>
</reference>
<organism evidence="9 10">
    <name type="scientific">Schizosaccharomyces octosporus (strain yFS286)</name>
    <name type="common">Fission yeast</name>
    <name type="synonym">Octosporomyces octosporus</name>
    <dbReference type="NCBI Taxonomy" id="483514"/>
    <lineage>
        <taxon>Eukaryota</taxon>
        <taxon>Fungi</taxon>
        <taxon>Dikarya</taxon>
        <taxon>Ascomycota</taxon>
        <taxon>Taphrinomycotina</taxon>
        <taxon>Schizosaccharomycetes</taxon>
        <taxon>Schizosaccharomycetales</taxon>
        <taxon>Schizosaccharomycetaceae</taxon>
        <taxon>Schizosaccharomyces</taxon>
    </lineage>
</organism>
<sequence>MENLFTSEQFTMTTNNLETTNASSGYQTVSNEDFKVQYDELLAPNAAEISGVRHETVDNATAGMPSQEETENLPPSALLQKKHAVENHSKEKPTSKRNTSQKPAVDVHSEAAFPTLSPKVNNKPKAPSWVRKAAGVGSSGNDDAASSANSPTSSSRTASTSKETDYMTDTLILGPDQQISRLSFTGKPNSVADIVRTIMLQTSTRINVSTASKTKNTTFLIQGKVAAVKAAHRQIIKSIGRRNTITVPCPVFVVGAVIGTNGQNLKTIMDRTGTRIQIPKRNSSAADDNETSAKNEKSSLTSPTSLDELEPQYDLTSVTIEGDFEGVELAKKEIESIINERTSHTTIRINTIPTDMYNLLRGADGSNIAEYEQDKDLKVQIPYAYSDNNLPVNPIVLSGEKSCVRECALFLQGKAEELARTTIPTMIPVPRRQHRFINGEKSAGIQDILRSTGCSVILPPINSESDIVSVRGPAMNISDGIKMTMERANSTIIDAVNISNIFTSLKDPFSHANLLARFFIRSKFLSQYENALKVQFHLPKREELQELTNKSVIVEISSKDGENVRNARAALIKIIEQFPPYKFHNVEIDPLLQRYVIGSKGKNLQKLRADHNVELLIGDNGEDDSNVILCFTGSSDEKLPEQIQEELAALGERIKSSADASAKIVSETFQVPSVYHKHIVGPKGTTLKAILGNSEENVVVQLGKVSYRSDSTDDDVYVRGFSNDVQRVMNEIKQLVKDAKNHEILHSYVAEFDFPSQYSKNIIGKNGSNVSTLREDFGVQINVEEGHVRIQGIKKNVEETKSRIEAQVQALMDDTIIRVNIPNEFHRQLIGASGKYVKRLEEKFSVRVRFPREDDLGTSGGEATKPSSVDEIVIRGSKKAVASAKQELVELYEYEKSIAYSEVIEIPSKAASRVVGRSGATVEKIRAQYDVKIDIGDEKSEGTISVSVRGSKENVQSAIKEIKAISDEIKNQVEKVVKIDREYHRFLIGPSGSSLQEIIKECGGTTDKAETARLVSFSNGNTDEDRNSVVLRGNKQLVEALESRFLQIVEELKSQVEKTVDVPQRSISSIIGRMGSSRRDIEKKTSTSLTIPNVLDPEQLVKITIIGSNENCDKAIQMIQEKVASQYTETLEVSNVLCERLTNGPIIRRLRTDLKVFVDVPSVSKQLEGSEIVLEDNEEDAYPWKLVTKQKNTDNKATLTIRGHKENVEKAISSLEKNLKQLEEECTGYLSVPPSLHRHIIGAGGSAINKIRKAAQVKIDVPRTPGVDIIVIQGSHSGAAKAKDLIIERLSESQD</sequence>
<dbReference type="FunFam" id="3.30.1370.10:FF:000152">
    <property type="entry name" value="Vigilin 1"/>
    <property type="match status" value="1"/>
</dbReference>
<dbReference type="GeneID" id="25030162"/>
<dbReference type="InterPro" id="IPR057778">
    <property type="entry name" value="KH_Vigilin_N"/>
</dbReference>
<feature type="region of interest" description="Disordered" evidence="7">
    <location>
        <begin position="277"/>
        <end position="312"/>
    </location>
</feature>
<keyword evidence="2" id="KW-0963">Cytoplasm</keyword>
<dbReference type="Pfam" id="PF22952">
    <property type="entry name" value="KH_11"/>
    <property type="match status" value="1"/>
</dbReference>
<feature type="compositionally biased region" description="Basic and acidic residues" evidence="7">
    <location>
        <begin position="84"/>
        <end position="94"/>
    </location>
</feature>
<evidence type="ECO:0000259" key="8">
    <source>
        <dbReference type="SMART" id="SM00322"/>
    </source>
</evidence>
<feature type="compositionally biased region" description="Low complexity" evidence="7">
    <location>
        <begin position="133"/>
        <end position="161"/>
    </location>
</feature>
<evidence type="ECO:0000256" key="5">
    <source>
        <dbReference type="PROSITE-ProRule" id="PRU00117"/>
    </source>
</evidence>
<keyword evidence="6" id="KW-0175">Coiled coil</keyword>
<feature type="domain" description="K Homology" evidence="8">
    <location>
        <begin position="971"/>
        <end position="1050"/>
    </location>
</feature>
<feature type="domain" description="K Homology" evidence="8">
    <location>
        <begin position="178"/>
        <end position="240"/>
    </location>
</feature>
<dbReference type="InterPro" id="IPR004087">
    <property type="entry name" value="KH_dom"/>
</dbReference>
<evidence type="ECO:0000313" key="10">
    <source>
        <dbReference type="Proteomes" id="UP000016088"/>
    </source>
</evidence>
<dbReference type="PANTHER" id="PTHR10627:SF31">
    <property type="entry name" value="DODECA-SATELLITE-BINDING PROTEIN 1, ISOFORM A"/>
    <property type="match status" value="1"/>
</dbReference>
<keyword evidence="4 5" id="KW-0694">RNA-binding</keyword>
<dbReference type="CDD" id="cd22408">
    <property type="entry name" value="KH-I_Vigilin_rpt4"/>
    <property type="match status" value="1"/>
</dbReference>
<dbReference type="GO" id="GO:0010494">
    <property type="term" value="C:cytoplasmic stress granule"/>
    <property type="evidence" value="ECO:0007669"/>
    <property type="project" value="EnsemblFungi"/>
</dbReference>
<dbReference type="PANTHER" id="PTHR10627">
    <property type="entry name" value="SCP160"/>
    <property type="match status" value="1"/>
</dbReference>
<name>S9R9Z3_SCHOY</name>